<feature type="transmembrane region" description="Helical" evidence="17">
    <location>
        <begin position="21"/>
        <end position="47"/>
    </location>
</feature>
<evidence type="ECO:0000256" key="9">
    <source>
        <dbReference type="ARBA" id="ARBA00022683"/>
    </source>
</evidence>
<feature type="transmembrane region" description="Helical" evidence="17">
    <location>
        <begin position="106"/>
        <end position="123"/>
    </location>
</feature>
<feature type="domain" description="PTS EIIB type-3" evidence="18">
    <location>
        <begin position="483"/>
        <end position="584"/>
    </location>
</feature>
<dbReference type="CDD" id="cd05565">
    <property type="entry name" value="PTS_IIB_lactose"/>
    <property type="match status" value="1"/>
</dbReference>
<dbReference type="PROSITE" id="PS51105">
    <property type="entry name" value="PTS_EIIC_TYPE_3"/>
    <property type="match status" value="1"/>
</dbReference>
<feature type="modified residue" description="Phosphocysteine; by EIIA" evidence="16">
    <location>
        <position position="490"/>
    </location>
</feature>
<reference evidence="21" key="1">
    <citation type="submission" date="2016-12" db="EMBL/GenBank/DDBJ databases">
        <authorList>
            <person name="Jung M.Y."/>
            <person name="Lee S.H."/>
        </authorList>
    </citation>
    <scope>NUCLEOTIDE SEQUENCE [LARGE SCALE GENOMIC DNA]</scope>
    <source>
        <strain evidence="21">WiKim39</strain>
    </source>
</reference>
<keyword evidence="9" id="KW-0598">Phosphotransferase system</keyword>
<dbReference type="GO" id="GO:0005886">
    <property type="term" value="C:plasma membrane"/>
    <property type="evidence" value="ECO:0007669"/>
    <property type="project" value="UniProtKB-SubCell"/>
</dbReference>
<evidence type="ECO:0000256" key="14">
    <source>
        <dbReference type="ARBA" id="ARBA00029639"/>
    </source>
</evidence>
<dbReference type="SUPFAM" id="SSF52794">
    <property type="entry name" value="PTS system IIB component-like"/>
    <property type="match status" value="1"/>
</dbReference>
<dbReference type="InterPro" id="IPR013012">
    <property type="entry name" value="PTS_EIIB_3"/>
</dbReference>
<evidence type="ECO:0000259" key="19">
    <source>
        <dbReference type="PROSITE" id="PS51105"/>
    </source>
</evidence>
<dbReference type="Pfam" id="PF02378">
    <property type="entry name" value="PTS_EIIC"/>
    <property type="match status" value="1"/>
</dbReference>
<evidence type="ECO:0000313" key="21">
    <source>
        <dbReference type="Proteomes" id="UP000187499"/>
    </source>
</evidence>
<dbReference type="AlphaFoldDB" id="A0A1P8Q548"/>
<feature type="domain" description="PTS EIIC type-3" evidence="19">
    <location>
        <begin position="7"/>
        <end position="408"/>
    </location>
</feature>
<dbReference type="PANTHER" id="PTHR33989:SF8">
    <property type="entry name" value="PERMEASE IIC COMPONENT"/>
    <property type="match status" value="1"/>
</dbReference>
<protein>
    <recommendedName>
        <fullName evidence="3">PTS system lactose-specific EIICB component</fullName>
        <ecNumber evidence="2">2.7.1.207</ecNumber>
    </recommendedName>
    <alternativeName>
        <fullName evidence="14">EIICB-Lac</fullName>
    </alternativeName>
</protein>
<dbReference type="InterPro" id="IPR036095">
    <property type="entry name" value="PTS_EIIB-like_sf"/>
</dbReference>
<evidence type="ECO:0000256" key="7">
    <source>
        <dbReference type="ARBA" id="ARBA00022597"/>
    </source>
</evidence>
<keyword evidence="8" id="KW-0808">Transferase</keyword>
<accession>A0A1P8Q548</accession>
<evidence type="ECO:0000313" key="20">
    <source>
        <dbReference type="EMBL" id="APX72973.1"/>
    </source>
</evidence>
<dbReference type="Proteomes" id="UP000187499">
    <property type="component" value="Chromosome"/>
</dbReference>
<feature type="transmembrane region" description="Helical" evidence="17">
    <location>
        <begin position="327"/>
        <end position="345"/>
    </location>
</feature>
<evidence type="ECO:0000256" key="16">
    <source>
        <dbReference type="PROSITE-ProRule" id="PRU00423"/>
    </source>
</evidence>
<dbReference type="GO" id="GO:0016301">
    <property type="term" value="F:kinase activity"/>
    <property type="evidence" value="ECO:0007669"/>
    <property type="project" value="UniProtKB-KW"/>
</dbReference>
<dbReference type="PANTHER" id="PTHR33989">
    <property type="match status" value="1"/>
</dbReference>
<evidence type="ECO:0000256" key="10">
    <source>
        <dbReference type="ARBA" id="ARBA00022692"/>
    </source>
</evidence>
<organism evidence="20 21">
    <name type="scientific">Companilactobacillus allii</name>
    <dbReference type="NCBI Taxonomy" id="1847728"/>
    <lineage>
        <taxon>Bacteria</taxon>
        <taxon>Bacillati</taxon>
        <taxon>Bacillota</taxon>
        <taxon>Bacilli</taxon>
        <taxon>Lactobacillales</taxon>
        <taxon>Lactobacillaceae</taxon>
        <taxon>Companilactobacillus</taxon>
    </lineage>
</organism>
<sequence>MDVLTSKIEKMRPVFEKFAANIYVSAIRDGFIAAMPIILFSSLFLLVTYLPNAWGFYWPSNIESNLLIAYNYSMGLLALFVTATTAKNLTDAKNLDLPKTNQMNSVSIIMASEIAFIICAIVQNKGGADLTYMGTQGLIASYLVGLIVPNIYYVCIKNNVTIKMPPQVPQNISQTFKDVIPMALSVTAFWAFSLLLMSTTGKNLPELIVALLAPVFSASDSYIGLAIIAGAMAFFWFVGVQGPSIVAPAVAAIEITNTEANLKLFQAGQQATHILAQNTQDYVMNMGGTGSTFVLGFMFLLLARSKQLKAIGKASFIPVAFSVNEPILFGAPIIMNPVFFIPFILTPMVNICLYKFFIVTLGMNGMMYVMPWVIPAPIGILISTGFAPLSFVFVLLSLVIDVFIWFPFMRVYDGQMLEEEAKKAKEVGLNLDSDEENAIDDDNDSDVEVSADGTVMATASSGASATVEKVDDAASINAGFTKETAVMVICAGGGTSGILANALNKIAKDRDLPLSAAARAYGQDMNMIQDMDLVILAPQMDSMKGNVKKITDKYGAKLATTSGKEYIALTRDPDMALKFVKEHI</sequence>
<keyword evidence="4" id="KW-0813">Transport</keyword>
<dbReference type="OrthoDB" id="1641940at2"/>
<keyword evidence="12 17" id="KW-1133">Transmembrane helix</keyword>
<dbReference type="GO" id="GO:1901264">
    <property type="term" value="P:carbohydrate derivative transport"/>
    <property type="evidence" value="ECO:0007669"/>
    <property type="project" value="TreeGrafter"/>
</dbReference>
<evidence type="ECO:0000256" key="15">
    <source>
        <dbReference type="ARBA" id="ARBA00048444"/>
    </source>
</evidence>
<feature type="transmembrane region" description="Helical" evidence="17">
    <location>
        <begin position="135"/>
        <end position="155"/>
    </location>
</feature>
<dbReference type="NCBIfam" id="TIGR00410">
    <property type="entry name" value="lacE"/>
    <property type="match status" value="1"/>
</dbReference>
<keyword evidence="7" id="KW-0762">Sugar transport</keyword>
<feature type="transmembrane region" description="Helical" evidence="17">
    <location>
        <begin position="67"/>
        <end position="86"/>
    </location>
</feature>
<name>A0A1P8Q548_9LACO</name>
<evidence type="ECO:0000256" key="1">
    <source>
        <dbReference type="ARBA" id="ARBA00004651"/>
    </source>
</evidence>
<dbReference type="Gene3D" id="3.40.50.2300">
    <property type="match status" value="1"/>
</dbReference>
<evidence type="ECO:0000259" key="18">
    <source>
        <dbReference type="PROSITE" id="PS51100"/>
    </source>
</evidence>
<dbReference type="InterPro" id="IPR004501">
    <property type="entry name" value="PTS_EIIC_3"/>
</dbReference>
<evidence type="ECO:0000256" key="4">
    <source>
        <dbReference type="ARBA" id="ARBA00022448"/>
    </source>
</evidence>
<comment type="subcellular location">
    <subcellularLocation>
        <location evidence="1">Cell membrane</location>
        <topology evidence="1">Multi-pass membrane protein</topology>
    </subcellularLocation>
</comment>
<keyword evidence="10 17" id="KW-0812">Transmembrane</keyword>
<dbReference type="GO" id="GO:0022869">
    <property type="term" value="F:protein-N(PI)-phosphohistidine-lactose phosphotransferase system transporter activity"/>
    <property type="evidence" value="ECO:0007669"/>
    <property type="project" value="InterPro"/>
</dbReference>
<dbReference type="RefSeq" id="WP_076617352.1">
    <property type="nucleotide sequence ID" value="NZ_CP019323.1"/>
</dbReference>
<keyword evidence="13 17" id="KW-0472">Membrane</keyword>
<evidence type="ECO:0000256" key="8">
    <source>
        <dbReference type="ARBA" id="ARBA00022679"/>
    </source>
</evidence>
<dbReference type="GO" id="GO:0009401">
    <property type="term" value="P:phosphoenolpyruvate-dependent sugar phosphotransferase system"/>
    <property type="evidence" value="ECO:0007669"/>
    <property type="project" value="UniProtKB-KW"/>
</dbReference>
<dbReference type="STRING" id="1847728.BTM29_10595"/>
<dbReference type="InterPro" id="IPR003501">
    <property type="entry name" value="PTS_EIIB_2/3"/>
</dbReference>
<feature type="transmembrane region" description="Helical" evidence="17">
    <location>
        <begin position="179"/>
        <end position="201"/>
    </location>
</feature>
<keyword evidence="6" id="KW-0597">Phosphoprotein</keyword>
<feature type="transmembrane region" description="Helical" evidence="17">
    <location>
        <begin position="282"/>
        <end position="303"/>
    </location>
</feature>
<keyword evidence="21" id="KW-1185">Reference proteome</keyword>
<feature type="transmembrane region" description="Helical" evidence="17">
    <location>
        <begin position="221"/>
        <end position="238"/>
    </location>
</feature>
<evidence type="ECO:0000256" key="2">
    <source>
        <dbReference type="ARBA" id="ARBA00012802"/>
    </source>
</evidence>
<dbReference type="InterPro" id="IPR051088">
    <property type="entry name" value="PTS_Sugar-EIIC/EIIB"/>
</dbReference>
<feature type="transmembrane region" description="Helical" evidence="17">
    <location>
        <begin position="352"/>
        <end position="374"/>
    </location>
</feature>
<dbReference type="NCBIfam" id="TIGR00853">
    <property type="entry name" value="pts-lac"/>
    <property type="match status" value="1"/>
</dbReference>
<feature type="transmembrane region" description="Helical" evidence="17">
    <location>
        <begin position="380"/>
        <end position="406"/>
    </location>
</feature>
<keyword evidence="5" id="KW-1003">Cell membrane</keyword>
<evidence type="ECO:0000256" key="13">
    <source>
        <dbReference type="ARBA" id="ARBA00023136"/>
    </source>
</evidence>
<dbReference type="EC" id="2.7.1.207" evidence="2"/>
<dbReference type="InterPro" id="IPR004801">
    <property type="entry name" value="LacE"/>
</dbReference>
<evidence type="ECO:0000256" key="11">
    <source>
        <dbReference type="ARBA" id="ARBA00022777"/>
    </source>
</evidence>
<evidence type="ECO:0000256" key="17">
    <source>
        <dbReference type="SAM" id="Phobius"/>
    </source>
</evidence>
<comment type="catalytic activity">
    <reaction evidence="15">
        <text>lactose(out) + N(pros)-phospho-L-histidyl-[protein] = lactose 6-phosphate(in) + L-histidyl-[protein]</text>
        <dbReference type="Rhea" id="RHEA:42400"/>
        <dbReference type="Rhea" id="RHEA-COMP:9745"/>
        <dbReference type="Rhea" id="RHEA-COMP:9746"/>
        <dbReference type="ChEBI" id="CHEBI:17716"/>
        <dbReference type="ChEBI" id="CHEBI:29979"/>
        <dbReference type="ChEBI" id="CHEBI:64837"/>
        <dbReference type="ChEBI" id="CHEBI:79080"/>
        <dbReference type="EC" id="2.7.1.207"/>
    </reaction>
</comment>
<evidence type="ECO:0000256" key="12">
    <source>
        <dbReference type="ARBA" id="ARBA00022989"/>
    </source>
</evidence>
<evidence type="ECO:0000256" key="3">
    <source>
        <dbReference type="ARBA" id="ARBA00020834"/>
    </source>
</evidence>
<gene>
    <name evidence="20" type="ORF">BTM29_10595</name>
</gene>
<keyword evidence="11" id="KW-0418">Kinase</keyword>
<dbReference type="InterPro" id="IPR003352">
    <property type="entry name" value="PTS_EIIC"/>
</dbReference>
<evidence type="ECO:0000256" key="6">
    <source>
        <dbReference type="ARBA" id="ARBA00022553"/>
    </source>
</evidence>
<evidence type="ECO:0000256" key="5">
    <source>
        <dbReference type="ARBA" id="ARBA00022475"/>
    </source>
</evidence>
<dbReference type="KEGG" id="lalw:BTM29_10595"/>
<dbReference type="PROSITE" id="PS51100">
    <property type="entry name" value="PTS_EIIB_TYPE_3"/>
    <property type="match status" value="1"/>
</dbReference>
<proteinExistence type="predicted"/>
<dbReference type="NCBIfam" id="TIGR00394">
    <property type="entry name" value="lac_pts_IIC"/>
    <property type="match status" value="1"/>
</dbReference>
<dbReference type="EMBL" id="CP019323">
    <property type="protein sequence ID" value="APX72973.1"/>
    <property type="molecule type" value="Genomic_DNA"/>
</dbReference>
<dbReference type="InterPro" id="IPR041713">
    <property type="entry name" value="PTS_IIB"/>
</dbReference>
<dbReference type="Pfam" id="PF02302">
    <property type="entry name" value="PTS_IIB"/>
    <property type="match status" value="1"/>
</dbReference>